<protein>
    <submittedName>
        <fullName evidence="2">Uncharacterized protein</fullName>
    </submittedName>
</protein>
<name>A0AAP0P4Q8_9MAGN</name>
<feature type="transmembrane region" description="Helical" evidence="1">
    <location>
        <begin position="12"/>
        <end position="31"/>
    </location>
</feature>
<keyword evidence="1" id="KW-1133">Transmembrane helix</keyword>
<gene>
    <name evidence="2" type="ORF">Syun_016278</name>
</gene>
<organism evidence="2 3">
    <name type="scientific">Stephania yunnanensis</name>
    <dbReference type="NCBI Taxonomy" id="152371"/>
    <lineage>
        <taxon>Eukaryota</taxon>
        <taxon>Viridiplantae</taxon>
        <taxon>Streptophyta</taxon>
        <taxon>Embryophyta</taxon>
        <taxon>Tracheophyta</taxon>
        <taxon>Spermatophyta</taxon>
        <taxon>Magnoliopsida</taxon>
        <taxon>Ranunculales</taxon>
        <taxon>Menispermaceae</taxon>
        <taxon>Menispermoideae</taxon>
        <taxon>Cissampelideae</taxon>
        <taxon>Stephania</taxon>
    </lineage>
</organism>
<keyword evidence="1" id="KW-0472">Membrane</keyword>
<dbReference type="Proteomes" id="UP001420932">
    <property type="component" value="Unassembled WGS sequence"/>
</dbReference>
<feature type="transmembrane region" description="Helical" evidence="1">
    <location>
        <begin position="51"/>
        <end position="70"/>
    </location>
</feature>
<evidence type="ECO:0000256" key="1">
    <source>
        <dbReference type="SAM" id="Phobius"/>
    </source>
</evidence>
<proteinExistence type="predicted"/>
<keyword evidence="3" id="KW-1185">Reference proteome</keyword>
<comment type="caution">
    <text evidence="2">The sequence shown here is derived from an EMBL/GenBank/DDBJ whole genome shotgun (WGS) entry which is preliminary data.</text>
</comment>
<keyword evidence="1" id="KW-0812">Transmembrane</keyword>
<evidence type="ECO:0000313" key="3">
    <source>
        <dbReference type="Proteomes" id="UP001420932"/>
    </source>
</evidence>
<dbReference type="AlphaFoldDB" id="A0AAP0P4Q8"/>
<sequence length="211" mass="23628">MPRKSMAKIGKFLSIPVMAVFLLMCFVYYSTIFVFTEELVSLKSTLGMSNALAFSFSASMCFVSFVSSVVTDPGFVPATYVPEVEDGGFEDPELKKSYKLSESDHEMMQWYHFGTAKLLADNRGKKVLTLDTVINVQHTNLPELIIAGSAKGSSLLGIEMESPEDFLCECFSLSLDFVYHIDFLTLDQAMMIEESFLSYLIAADKFFCYDS</sequence>
<reference evidence="2 3" key="1">
    <citation type="submission" date="2024-01" db="EMBL/GenBank/DDBJ databases">
        <title>Genome assemblies of Stephania.</title>
        <authorList>
            <person name="Yang L."/>
        </authorList>
    </citation>
    <scope>NUCLEOTIDE SEQUENCE [LARGE SCALE GENOMIC DNA]</scope>
    <source>
        <strain evidence="2">YNDBR</strain>
        <tissue evidence="2">Leaf</tissue>
    </source>
</reference>
<accession>A0AAP0P4Q8</accession>
<dbReference type="EMBL" id="JBBNAF010000007">
    <property type="protein sequence ID" value="KAK9127481.1"/>
    <property type="molecule type" value="Genomic_DNA"/>
</dbReference>
<evidence type="ECO:0000313" key="2">
    <source>
        <dbReference type="EMBL" id="KAK9127481.1"/>
    </source>
</evidence>